<dbReference type="Proteomes" id="UP001056756">
    <property type="component" value="Chromosome"/>
</dbReference>
<organism evidence="6 7">
    <name type="scientific">Candidatus Pristimantibacillus lignocellulolyticus</name>
    <dbReference type="NCBI Taxonomy" id="2994561"/>
    <lineage>
        <taxon>Bacteria</taxon>
        <taxon>Bacillati</taxon>
        <taxon>Bacillota</taxon>
        <taxon>Bacilli</taxon>
        <taxon>Bacillales</taxon>
        <taxon>Paenibacillaceae</taxon>
        <taxon>Candidatus Pristimantibacillus</taxon>
    </lineage>
</organism>
<dbReference type="PROSITE" id="PS50977">
    <property type="entry name" value="HTH_TETR_2"/>
    <property type="match status" value="1"/>
</dbReference>
<sequence>MMDSTVSQPNHKKLLILEAASKVVLAEGVNRLTLEAVALEAGISKGGLLYHYGTKDELIKAMNIRVMEQFRESINRELATGASYPKAYLLASLSSLQDTEYLNISTSLLAAISNNHAILDLWKEDYSQVKENFNHSQIRRELCLLIQATCDGLWFSRLFSMTHIDADEEQKIIMELLHQLEGEST</sequence>
<dbReference type="KEGG" id="plig:NAG76_05760"/>
<protein>
    <submittedName>
        <fullName evidence="6">TetR/AcrR family transcriptional regulator</fullName>
    </submittedName>
</protein>
<evidence type="ECO:0000256" key="4">
    <source>
        <dbReference type="PROSITE-ProRule" id="PRU00335"/>
    </source>
</evidence>
<dbReference type="PANTHER" id="PTHR30055">
    <property type="entry name" value="HTH-TYPE TRANSCRIPTIONAL REGULATOR RUTR"/>
    <property type="match status" value="1"/>
</dbReference>
<evidence type="ECO:0000256" key="1">
    <source>
        <dbReference type="ARBA" id="ARBA00023015"/>
    </source>
</evidence>
<evidence type="ECO:0000256" key="3">
    <source>
        <dbReference type="ARBA" id="ARBA00023163"/>
    </source>
</evidence>
<dbReference type="PANTHER" id="PTHR30055:SF234">
    <property type="entry name" value="HTH-TYPE TRANSCRIPTIONAL REGULATOR BETI"/>
    <property type="match status" value="1"/>
</dbReference>
<dbReference type="InterPro" id="IPR041479">
    <property type="entry name" value="TetR_CgmR_C"/>
</dbReference>
<proteinExistence type="predicted"/>
<dbReference type="InterPro" id="IPR001647">
    <property type="entry name" value="HTH_TetR"/>
</dbReference>
<evidence type="ECO:0000256" key="2">
    <source>
        <dbReference type="ARBA" id="ARBA00023125"/>
    </source>
</evidence>
<dbReference type="Pfam" id="PF00440">
    <property type="entry name" value="TetR_N"/>
    <property type="match status" value="1"/>
</dbReference>
<dbReference type="GO" id="GO:0000976">
    <property type="term" value="F:transcription cis-regulatory region binding"/>
    <property type="evidence" value="ECO:0007669"/>
    <property type="project" value="TreeGrafter"/>
</dbReference>
<keyword evidence="2 4" id="KW-0238">DNA-binding</keyword>
<dbReference type="InterPro" id="IPR036271">
    <property type="entry name" value="Tet_transcr_reg_TetR-rel_C_sf"/>
</dbReference>
<dbReference type="PRINTS" id="PR00455">
    <property type="entry name" value="HTHTETR"/>
</dbReference>
<feature type="domain" description="HTH tetR-type" evidence="5">
    <location>
        <begin position="10"/>
        <end position="70"/>
    </location>
</feature>
<dbReference type="AlphaFoldDB" id="A0A9J6ZHY1"/>
<dbReference type="GO" id="GO:0003700">
    <property type="term" value="F:DNA-binding transcription factor activity"/>
    <property type="evidence" value="ECO:0007669"/>
    <property type="project" value="TreeGrafter"/>
</dbReference>
<keyword evidence="1" id="KW-0805">Transcription regulation</keyword>
<dbReference type="InterPro" id="IPR009057">
    <property type="entry name" value="Homeodomain-like_sf"/>
</dbReference>
<evidence type="ECO:0000313" key="6">
    <source>
        <dbReference type="EMBL" id="URN95750.1"/>
    </source>
</evidence>
<dbReference type="Pfam" id="PF17937">
    <property type="entry name" value="TetR_C_28"/>
    <property type="match status" value="1"/>
</dbReference>
<dbReference type="SUPFAM" id="SSF46689">
    <property type="entry name" value="Homeodomain-like"/>
    <property type="match status" value="1"/>
</dbReference>
<accession>A0A9J6ZHY1</accession>
<keyword evidence="3" id="KW-0804">Transcription</keyword>
<name>A0A9J6ZHY1_9BACL</name>
<evidence type="ECO:0000259" key="5">
    <source>
        <dbReference type="PROSITE" id="PS50977"/>
    </source>
</evidence>
<dbReference type="InterPro" id="IPR050109">
    <property type="entry name" value="HTH-type_TetR-like_transc_reg"/>
</dbReference>
<dbReference type="SUPFAM" id="SSF48498">
    <property type="entry name" value="Tetracyclin repressor-like, C-terminal domain"/>
    <property type="match status" value="1"/>
</dbReference>
<dbReference type="EMBL" id="CP097899">
    <property type="protein sequence ID" value="URN95750.1"/>
    <property type="molecule type" value="Genomic_DNA"/>
</dbReference>
<reference evidence="6" key="1">
    <citation type="submission" date="2022-05" db="EMBL/GenBank/DDBJ databases">
        <title>Novel bacterial taxa in a minimal lignocellulolytic consortium and its capacity to transform plastics disclosed by genome-resolved metagenomics.</title>
        <authorList>
            <person name="Rodriguez C.A.D."/>
            <person name="Diaz-Garcia L."/>
            <person name="Herrera K."/>
            <person name="Tarazona N.A."/>
            <person name="Sproer C."/>
            <person name="Overmann J."/>
            <person name="Jimenez D.J."/>
        </authorList>
    </citation>
    <scope>NUCLEOTIDE SEQUENCE</scope>
    <source>
        <strain evidence="6">MAG5</strain>
    </source>
</reference>
<gene>
    <name evidence="6" type="ORF">NAG76_05760</name>
</gene>
<evidence type="ECO:0000313" key="7">
    <source>
        <dbReference type="Proteomes" id="UP001056756"/>
    </source>
</evidence>
<dbReference type="Gene3D" id="1.10.357.10">
    <property type="entry name" value="Tetracycline Repressor, domain 2"/>
    <property type="match status" value="1"/>
</dbReference>
<feature type="DNA-binding region" description="H-T-H motif" evidence="4">
    <location>
        <begin position="33"/>
        <end position="52"/>
    </location>
</feature>